<dbReference type="InterPro" id="IPR036271">
    <property type="entry name" value="Tet_transcr_reg_TetR-rel_C_sf"/>
</dbReference>
<dbReference type="InterPro" id="IPR009057">
    <property type="entry name" value="Homeodomain-like_sf"/>
</dbReference>
<dbReference type="Pfam" id="PF00440">
    <property type="entry name" value="TetR_N"/>
    <property type="match status" value="1"/>
</dbReference>
<dbReference type="SUPFAM" id="SSF46689">
    <property type="entry name" value="Homeodomain-like"/>
    <property type="match status" value="1"/>
</dbReference>
<dbReference type="GO" id="GO:0003677">
    <property type="term" value="F:DNA binding"/>
    <property type="evidence" value="ECO:0007669"/>
    <property type="project" value="UniProtKB-UniRule"/>
</dbReference>
<evidence type="ECO:0000313" key="5">
    <source>
        <dbReference type="Proteomes" id="UP000597444"/>
    </source>
</evidence>
<organism evidence="4 5">
    <name type="scientific">Reticulibacter mediterranei</name>
    <dbReference type="NCBI Taxonomy" id="2778369"/>
    <lineage>
        <taxon>Bacteria</taxon>
        <taxon>Bacillati</taxon>
        <taxon>Chloroflexota</taxon>
        <taxon>Ktedonobacteria</taxon>
        <taxon>Ktedonobacterales</taxon>
        <taxon>Reticulibacteraceae</taxon>
        <taxon>Reticulibacter</taxon>
    </lineage>
</organism>
<evidence type="ECO:0000259" key="3">
    <source>
        <dbReference type="PROSITE" id="PS50977"/>
    </source>
</evidence>
<evidence type="ECO:0000313" key="4">
    <source>
        <dbReference type="EMBL" id="GHO99071.1"/>
    </source>
</evidence>
<comment type="caution">
    <text evidence="4">The sequence shown here is derived from an EMBL/GenBank/DDBJ whole genome shotgun (WGS) entry which is preliminary data.</text>
</comment>
<feature type="domain" description="HTH tetR-type" evidence="3">
    <location>
        <begin position="13"/>
        <end position="73"/>
    </location>
</feature>
<dbReference type="SUPFAM" id="SSF48498">
    <property type="entry name" value="Tetracyclin repressor-like, C-terminal domain"/>
    <property type="match status" value="1"/>
</dbReference>
<keyword evidence="5" id="KW-1185">Reference proteome</keyword>
<proteinExistence type="predicted"/>
<dbReference type="InterPro" id="IPR050624">
    <property type="entry name" value="HTH-type_Tx_Regulator"/>
</dbReference>
<protein>
    <submittedName>
        <fullName evidence="4">TetR/AcrR family transcriptional regulator</fullName>
    </submittedName>
</protein>
<dbReference type="RefSeq" id="WP_220209733.1">
    <property type="nucleotide sequence ID" value="NZ_BNJK01000002.1"/>
</dbReference>
<sequence length="209" mass="23725">MTLIEKSVDPRVKRTRQLLQKAFFELLTEKDIGTISIQEITDRATVNRATFYAHFPDKYALLDSIIREMFQQGLAQRLPPAPIWNVENLRALVRATFGFLEEFHHGCKPSSQAFDPMVERAIQQELASVLLDWLKQARVAGMRSGVRVEFVASIISWAIFGPAVQWSRQERTPSADEMTRQTMLVITEGLSHLAPGFLPTERNGQSSKP</sequence>
<dbReference type="Proteomes" id="UP000597444">
    <property type="component" value="Unassembled WGS sequence"/>
</dbReference>
<dbReference type="PANTHER" id="PTHR43479:SF7">
    <property type="entry name" value="TETR-FAMILY TRANSCRIPTIONAL REGULATOR"/>
    <property type="match status" value="1"/>
</dbReference>
<dbReference type="PANTHER" id="PTHR43479">
    <property type="entry name" value="ACREF/ENVCD OPERON REPRESSOR-RELATED"/>
    <property type="match status" value="1"/>
</dbReference>
<evidence type="ECO:0000256" key="2">
    <source>
        <dbReference type="PROSITE-ProRule" id="PRU00335"/>
    </source>
</evidence>
<feature type="DNA-binding region" description="H-T-H motif" evidence="2">
    <location>
        <begin position="36"/>
        <end position="55"/>
    </location>
</feature>
<dbReference type="PROSITE" id="PS50977">
    <property type="entry name" value="HTH_TETR_2"/>
    <property type="match status" value="1"/>
</dbReference>
<dbReference type="EMBL" id="BNJK01000002">
    <property type="protein sequence ID" value="GHO99071.1"/>
    <property type="molecule type" value="Genomic_DNA"/>
</dbReference>
<dbReference type="InterPro" id="IPR001647">
    <property type="entry name" value="HTH_TetR"/>
</dbReference>
<dbReference type="Gene3D" id="1.10.357.10">
    <property type="entry name" value="Tetracycline Repressor, domain 2"/>
    <property type="match status" value="1"/>
</dbReference>
<keyword evidence="1 2" id="KW-0238">DNA-binding</keyword>
<dbReference type="AlphaFoldDB" id="A0A8J3IQT7"/>
<evidence type="ECO:0000256" key="1">
    <source>
        <dbReference type="ARBA" id="ARBA00023125"/>
    </source>
</evidence>
<reference evidence="4" key="1">
    <citation type="submission" date="2020-10" db="EMBL/GenBank/DDBJ databases">
        <title>Taxonomic study of unclassified bacteria belonging to the class Ktedonobacteria.</title>
        <authorList>
            <person name="Yabe S."/>
            <person name="Wang C.M."/>
            <person name="Zheng Y."/>
            <person name="Sakai Y."/>
            <person name="Cavaletti L."/>
            <person name="Monciardini P."/>
            <person name="Donadio S."/>
        </authorList>
    </citation>
    <scope>NUCLEOTIDE SEQUENCE</scope>
    <source>
        <strain evidence="4">ID150040</strain>
    </source>
</reference>
<gene>
    <name evidence="4" type="ORF">KSF_091190</name>
</gene>
<name>A0A8J3IQT7_9CHLR</name>
<accession>A0A8J3IQT7</accession>